<dbReference type="Pfam" id="PF03732">
    <property type="entry name" value="Retrotrans_gag"/>
    <property type="match status" value="1"/>
</dbReference>
<feature type="region of interest" description="Disordered" evidence="2">
    <location>
        <begin position="1"/>
        <end position="26"/>
    </location>
</feature>
<dbReference type="AlphaFoldDB" id="A0AAD5ZWU3"/>
<proteinExistence type="predicted"/>
<keyword evidence="1" id="KW-0863">Zinc-finger</keyword>
<keyword evidence="1" id="KW-0479">Metal-binding</keyword>
<dbReference type="PANTHER" id="PTHR34482:SF49">
    <property type="entry name" value="RETROTRANSPOSON GAG DOMAIN-CONTAINING PROTEIN"/>
    <property type="match status" value="1"/>
</dbReference>
<dbReference type="EMBL" id="JAMRDG010000001">
    <property type="protein sequence ID" value="KAJ3705423.1"/>
    <property type="molecule type" value="Genomic_DNA"/>
</dbReference>
<dbReference type="SMART" id="SM00343">
    <property type="entry name" value="ZnF_C2HC"/>
    <property type="match status" value="1"/>
</dbReference>
<dbReference type="GO" id="GO:0003676">
    <property type="term" value="F:nucleic acid binding"/>
    <property type="evidence" value="ECO:0007669"/>
    <property type="project" value="InterPro"/>
</dbReference>
<dbReference type="PANTHER" id="PTHR34482">
    <property type="entry name" value="DNA DAMAGE-INDUCIBLE PROTEIN 1-LIKE"/>
    <property type="match status" value="1"/>
</dbReference>
<dbReference type="InterPro" id="IPR001878">
    <property type="entry name" value="Znf_CCHC"/>
</dbReference>
<evidence type="ECO:0000259" key="3">
    <source>
        <dbReference type="PROSITE" id="PS50158"/>
    </source>
</evidence>
<dbReference type="GO" id="GO:0008270">
    <property type="term" value="F:zinc ion binding"/>
    <property type="evidence" value="ECO:0007669"/>
    <property type="project" value="UniProtKB-KW"/>
</dbReference>
<name>A0AAD5ZWU3_9POAL</name>
<gene>
    <name evidence="4" type="ORF">LUZ61_009128</name>
</gene>
<dbReference type="Pfam" id="PF00098">
    <property type="entry name" value="zf-CCHC"/>
    <property type="match status" value="1"/>
</dbReference>
<dbReference type="Proteomes" id="UP001210211">
    <property type="component" value="Unassembled WGS sequence"/>
</dbReference>
<accession>A0AAD5ZWU3</accession>
<evidence type="ECO:0000313" key="5">
    <source>
        <dbReference type="Proteomes" id="UP001210211"/>
    </source>
</evidence>
<keyword evidence="1" id="KW-0862">Zinc</keyword>
<comment type="caution">
    <text evidence="4">The sequence shown here is derived from an EMBL/GenBank/DDBJ whole genome shotgun (WGS) entry which is preliminary data.</text>
</comment>
<dbReference type="Gene3D" id="4.10.60.10">
    <property type="entry name" value="Zinc finger, CCHC-type"/>
    <property type="match status" value="1"/>
</dbReference>
<keyword evidence="5" id="KW-1185">Reference proteome</keyword>
<feature type="compositionally biased region" description="Basic and acidic residues" evidence="2">
    <location>
        <begin position="15"/>
        <end position="26"/>
    </location>
</feature>
<evidence type="ECO:0000313" key="4">
    <source>
        <dbReference type="EMBL" id="KAJ3705423.1"/>
    </source>
</evidence>
<protein>
    <recommendedName>
        <fullName evidence="3">CCHC-type domain-containing protein</fullName>
    </recommendedName>
</protein>
<dbReference type="InterPro" id="IPR005162">
    <property type="entry name" value="Retrotrans_gag_dom"/>
</dbReference>
<sequence>MENTSERQKRRSMRRARELEREEQVNKEDREVNRLLQAYEHGRRIAGRSEQGSRDRGEAAFRKFETFARLEPPRFNGEDGFKAAEEWLAAIKSRLEVCQAPLKQQVSLATYYLENAARFWWEGIKRGYEGDAAQIPWTWFEERFEQRFMGAVHKEAMRLTFVTLKQLGRTVAEYNSQFLSLSQYAPDIANDAYRQRRQYLDGLDPDIAIAVDNSANQGLQALMDAAEQVDVYLKRKTQLHLNQNRNVQKQRTKVPRQGTSMIKTTKPKKQPLTTAIKLPHPSKSNWCNRCKRPHLETQCRHLNRACYNCGSLHHWVKDCPRPYGYQQKGTISGTSANCETWTTQWKQNTASGSFANRRSNRHTTNTVGELIHEKAPVAEKVIGEVRKKLKYRNDKHVDRN</sequence>
<evidence type="ECO:0000256" key="1">
    <source>
        <dbReference type="PROSITE-ProRule" id="PRU00047"/>
    </source>
</evidence>
<dbReference type="PROSITE" id="PS50158">
    <property type="entry name" value="ZF_CCHC"/>
    <property type="match status" value="1"/>
</dbReference>
<feature type="domain" description="CCHC-type" evidence="3">
    <location>
        <begin position="306"/>
        <end position="321"/>
    </location>
</feature>
<reference evidence="4 5" key="1">
    <citation type="journal article" date="2022" name="Cell">
        <title>Repeat-based holocentromeres influence genome architecture and karyotype evolution.</title>
        <authorList>
            <person name="Hofstatter P.G."/>
            <person name="Thangavel G."/>
            <person name="Lux T."/>
            <person name="Neumann P."/>
            <person name="Vondrak T."/>
            <person name="Novak P."/>
            <person name="Zhang M."/>
            <person name="Costa L."/>
            <person name="Castellani M."/>
            <person name="Scott A."/>
            <person name="Toegelov H."/>
            <person name="Fuchs J."/>
            <person name="Mata-Sucre Y."/>
            <person name="Dias Y."/>
            <person name="Vanzela A.L.L."/>
            <person name="Huettel B."/>
            <person name="Almeida C.C.S."/>
            <person name="Simkova H."/>
            <person name="Souza G."/>
            <person name="Pedrosa-Harand A."/>
            <person name="Macas J."/>
            <person name="Mayer K.F.X."/>
            <person name="Houben A."/>
            <person name="Marques A."/>
        </authorList>
    </citation>
    <scope>NUCLEOTIDE SEQUENCE [LARGE SCALE GENOMIC DNA]</scope>
    <source>
        <strain evidence="4">RhyTen1mFocal</strain>
    </source>
</reference>
<dbReference type="InterPro" id="IPR036875">
    <property type="entry name" value="Znf_CCHC_sf"/>
</dbReference>
<organism evidence="4 5">
    <name type="scientific">Rhynchospora tenuis</name>
    <dbReference type="NCBI Taxonomy" id="198213"/>
    <lineage>
        <taxon>Eukaryota</taxon>
        <taxon>Viridiplantae</taxon>
        <taxon>Streptophyta</taxon>
        <taxon>Embryophyta</taxon>
        <taxon>Tracheophyta</taxon>
        <taxon>Spermatophyta</taxon>
        <taxon>Magnoliopsida</taxon>
        <taxon>Liliopsida</taxon>
        <taxon>Poales</taxon>
        <taxon>Cyperaceae</taxon>
        <taxon>Cyperoideae</taxon>
        <taxon>Rhynchosporeae</taxon>
        <taxon>Rhynchospora</taxon>
    </lineage>
</organism>
<dbReference type="SUPFAM" id="SSF57756">
    <property type="entry name" value="Retrovirus zinc finger-like domains"/>
    <property type="match status" value="1"/>
</dbReference>
<evidence type="ECO:0000256" key="2">
    <source>
        <dbReference type="SAM" id="MobiDB-lite"/>
    </source>
</evidence>